<accession>A0A3M7P474</accession>
<name>A0A3M7P474_BRAPC</name>
<proteinExistence type="predicted"/>
<dbReference type="EMBL" id="REGN01013771">
    <property type="protein sequence ID" value="RMZ93484.1"/>
    <property type="molecule type" value="Genomic_DNA"/>
</dbReference>
<reference evidence="1 2" key="1">
    <citation type="journal article" date="2018" name="Sci. Rep.">
        <title>Genomic signatures of local adaptation to the degree of environmental predictability in rotifers.</title>
        <authorList>
            <person name="Franch-Gras L."/>
            <person name="Hahn C."/>
            <person name="Garcia-Roger E.M."/>
            <person name="Carmona M.J."/>
            <person name="Serra M."/>
            <person name="Gomez A."/>
        </authorList>
    </citation>
    <scope>NUCLEOTIDE SEQUENCE [LARGE SCALE GENOMIC DNA]</scope>
    <source>
        <strain evidence="1">HYR1</strain>
    </source>
</reference>
<comment type="caution">
    <text evidence="1">The sequence shown here is derived from an EMBL/GenBank/DDBJ whole genome shotgun (WGS) entry which is preliminary data.</text>
</comment>
<evidence type="ECO:0000313" key="2">
    <source>
        <dbReference type="Proteomes" id="UP000276133"/>
    </source>
</evidence>
<evidence type="ECO:0000313" key="1">
    <source>
        <dbReference type="EMBL" id="RMZ93484.1"/>
    </source>
</evidence>
<protein>
    <submittedName>
        <fullName evidence="1">Uncharacterized protein</fullName>
    </submittedName>
</protein>
<organism evidence="1 2">
    <name type="scientific">Brachionus plicatilis</name>
    <name type="common">Marine rotifer</name>
    <name type="synonym">Brachionus muelleri</name>
    <dbReference type="NCBI Taxonomy" id="10195"/>
    <lineage>
        <taxon>Eukaryota</taxon>
        <taxon>Metazoa</taxon>
        <taxon>Spiralia</taxon>
        <taxon>Gnathifera</taxon>
        <taxon>Rotifera</taxon>
        <taxon>Eurotatoria</taxon>
        <taxon>Monogononta</taxon>
        <taxon>Pseudotrocha</taxon>
        <taxon>Ploima</taxon>
        <taxon>Brachionidae</taxon>
        <taxon>Brachionus</taxon>
    </lineage>
</organism>
<keyword evidence="2" id="KW-1185">Reference proteome</keyword>
<sequence length="70" mass="8475">MKRKCLSSRKKLIYKSNKLKSDLRKNRGFIKRLSKRNSGPNAVLFNKFNDFVRFVRRNTPLDKIIWQNFD</sequence>
<dbReference type="AlphaFoldDB" id="A0A3M7P474"/>
<gene>
    <name evidence="1" type="ORF">BpHYR1_053378</name>
</gene>
<dbReference type="Proteomes" id="UP000276133">
    <property type="component" value="Unassembled WGS sequence"/>
</dbReference>